<feature type="transmembrane region" description="Helical" evidence="1">
    <location>
        <begin position="67"/>
        <end position="88"/>
    </location>
</feature>
<reference evidence="2 3" key="1">
    <citation type="submission" date="2024-01" db="EMBL/GenBank/DDBJ databases">
        <title>Novel species of the genus Luteimonas isolated from rivers.</title>
        <authorList>
            <person name="Lu H."/>
        </authorList>
    </citation>
    <scope>NUCLEOTIDE SEQUENCE [LARGE SCALE GENOMIC DNA]</scope>
    <source>
        <strain evidence="2 3">FXH3W</strain>
    </source>
</reference>
<organism evidence="2 3">
    <name type="scientific">Aquilutibacter rugosus</name>
    <dbReference type="NCBI Taxonomy" id="3115820"/>
    <lineage>
        <taxon>Bacteria</taxon>
        <taxon>Pseudomonadati</taxon>
        <taxon>Pseudomonadota</taxon>
        <taxon>Gammaproteobacteria</taxon>
        <taxon>Lysobacterales</taxon>
        <taxon>Lysobacteraceae</taxon>
        <taxon>Aquilutibacter</taxon>
    </lineage>
</organism>
<proteinExistence type="predicted"/>
<gene>
    <name evidence="2" type="ORF">V3390_01600</name>
</gene>
<comment type="caution">
    <text evidence="2">The sequence shown here is derived from an EMBL/GenBank/DDBJ whole genome shotgun (WGS) entry which is preliminary data.</text>
</comment>
<dbReference type="NCBIfam" id="NF037970">
    <property type="entry name" value="vanZ_1"/>
    <property type="match status" value="1"/>
</dbReference>
<dbReference type="EMBL" id="JAZHBO010000001">
    <property type="protein sequence ID" value="MEF2154936.1"/>
    <property type="molecule type" value="Genomic_DNA"/>
</dbReference>
<accession>A0ABU7UWM7</accession>
<feature type="transmembrane region" description="Helical" evidence="1">
    <location>
        <begin position="12"/>
        <end position="33"/>
    </location>
</feature>
<evidence type="ECO:0000313" key="2">
    <source>
        <dbReference type="EMBL" id="MEF2154936.1"/>
    </source>
</evidence>
<keyword evidence="1" id="KW-1133">Transmembrane helix</keyword>
<dbReference type="RefSeq" id="WP_331703080.1">
    <property type="nucleotide sequence ID" value="NZ_JAZHBO010000001.1"/>
</dbReference>
<keyword evidence="1" id="KW-0812">Transmembrane</keyword>
<dbReference type="Proteomes" id="UP001356170">
    <property type="component" value="Unassembled WGS sequence"/>
</dbReference>
<feature type="transmembrane region" description="Helical" evidence="1">
    <location>
        <begin position="39"/>
        <end position="60"/>
    </location>
</feature>
<sequence length="134" mass="14211">MSFRSDLRYPRLWFAGWILILVAIVVGSMMPAADVPVPMAFGMDKVVHLLGYAVVALYAANLFRGRTILIVALILIGVGGIVEIAQGLLTATRSAELADFAVDSVGVVAGALIAQRTALGSLLSRIEAMRSRIA</sequence>
<keyword evidence="3" id="KW-1185">Reference proteome</keyword>
<name>A0ABU7UWM7_9GAMM</name>
<evidence type="ECO:0000313" key="3">
    <source>
        <dbReference type="Proteomes" id="UP001356170"/>
    </source>
</evidence>
<keyword evidence="1" id="KW-0472">Membrane</keyword>
<evidence type="ECO:0000256" key="1">
    <source>
        <dbReference type="SAM" id="Phobius"/>
    </source>
</evidence>
<protein>
    <submittedName>
        <fullName evidence="2">VanZ family protein</fullName>
    </submittedName>
</protein>
<feature type="transmembrane region" description="Helical" evidence="1">
    <location>
        <begin position="100"/>
        <end position="123"/>
    </location>
</feature>